<keyword evidence="3 6" id="KW-0378">Hydrolase</keyword>
<keyword evidence="4 6" id="KW-0788">Thiol protease</keyword>
<dbReference type="InterPro" id="IPR001300">
    <property type="entry name" value="Peptidase_C2_calpain_cat"/>
</dbReference>
<feature type="domain" description="Calpain catalytic" evidence="8">
    <location>
        <begin position="335"/>
        <end position="743"/>
    </location>
</feature>
<dbReference type="Gene3D" id="3.90.70.10">
    <property type="entry name" value="Cysteine proteinases"/>
    <property type="match status" value="1"/>
</dbReference>
<evidence type="ECO:0000256" key="6">
    <source>
        <dbReference type="PROSITE-ProRule" id="PRU00239"/>
    </source>
</evidence>
<dbReference type="InterPro" id="IPR038765">
    <property type="entry name" value="Papain-like_cys_pep_sf"/>
</dbReference>
<evidence type="ECO:0000313" key="11">
    <source>
        <dbReference type="Proteomes" id="UP001642464"/>
    </source>
</evidence>
<reference evidence="10 11" key="1">
    <citation type="submission" date="2024-02" db="EMBL/GenBank/DDBJ databases">
        <authorList>
            <person name="Chen Y."/>
            <person name="Shah S."/>
            <person name="Dougan E. K."/>
            <person name="Thang M."/>
            <person name="Chan C."/>
        </authorList>
    </citation>
    <scope>NUCLEOTIDE SEQUENCE [LARGE SCALE GENOMIC DNA]</scope>
</reference>
<dbReference type="PROSITE" id="PS50203">
    <property type="entry name" value="CALPAIN_CAT"/>
    <property type="match status" value="1"/>
</dbReference>
<dbReference type="InterPro" id="IPR018247">
    <property type="entry name" value="EF_Hand_1_Ca_BS"/>
</dbReference>
<keyword evidence="5" id="KW-0106">Calcium</keyword>
<feature type="domain" description="EF-hand" evidence="9">
    <location>
        <begin position="42"/>
        <end position="77"/>
    </location>
</feature>
<dbReference type="CDD" id="cd00051">
    <property type="entry name" value="EFh"/>
    <property type="match status" value="1"/>
</dbReference>
<dbReference type="PANTHER" id="PTHR10183:SF379">
    <property type="entry name" value="CALPAIN-5"/>
    <property type="match status" value="1"/>
</dbReference>
<feature type="active site" evidence="6">
    <location>
        <position position="395"/>
    </location>
</feature>
<comment type="caution">
    <text evidence="10">The sequence shown here is derived from an EMBL/GenBank/DDBJ whole genome shotgun (WGS) entry which is preliminary data.</text>
</comment>
<evidence type="ECO:0000259" key="9">
    <source>
        <dbReference type="PROSITE" id="PS50222"/>
    </source>
</evidence>
<keyword evidence="11" id="KW-1185">Reference proteome</keyword>
<evidence type="ECO:0000256" key="7">
    <source>
        <dbReference type="SAM" id="MobiDB-lite"/>
    </source>
</evidence>
<proteinExistence type="inferred from homology"/>
<feature type="active site" evidence="6">
    <location>
        <position position="663"/>
    </location>
</feature>
<evidence type="ECO:0000259" key="8">
    <source>
        <dbReference type="PROSITE" id="PS50203"/>
    </source>
</evidence>
<evidence type="ECO:0000256" key="4">
    <source>
        <dbReference type="ARBA" id="ARBA00022807"/>
    </source>
</evidence>
<dbReference type="InterPro" id="IPR002048">
    <property type="entry name" value="EF_hand_dom"/>
</dbReference>
<dbReference type="Pfam" id="PF00648">
    <property type="entry name" value="Peptidase_C2"/>
    <property type="match status" value="2"/>
</dbReference>
<organism evidence="10 11">
    <name type="scientific">Durusdinium trenchii</name>
    <dbReference type="NCBI Taxonomy" id="1381693"/>
    <lineage>
        <taxon>Eukaryota</taxon>
        <taxon>Sar</taxon>
        <taxon>Alveolata</taxon>
        <taxon>Dinophyceae</taxon>
        <taxon>Suessiales</taxon>
        <taxon>Symbiodiniaceae</taxon>
        <taxon>Durusdinium</taxon>
    </lineage>
</organism>
<feature type="domain" description="EF-hand" evidence="9">
    <location>
        <begin position="6"/>
        <end position="41"/>
    </location>
</feature>
<evidence type="ECO:0000256" key="1">
    <source>
        <dbReference type="ARBA" id="ARBA00007623"/>
    </source>
</evidence>
<evidence type="ECO:0000313" key="10">
    <source>
        <dbReference type="EMBL" id="CAK9016319.1"/>
    </source>
</evidence>
<protein>
    <submittedName>
        <fullName evidence="10">Calpain-15 (Small optic lobes homolog)</fullName>
    </submittedName>
</protein>
<accession>A0ABP0JPE0</accession>
<dbReference type="SUPFAM" id="SSF47473">
    <property type="entry name" value="EF-hand"/>
    <property type="match status" value="1"/>
</dbReference>
<dbReference type="Gene3D" id="1.10.238.10">
    <property type="entry name" value="EF-hand"/>
    <property type="match status" value="1"/>
</dbReference>
<gene>
    <name evidence="10" type="ORF">SCF082_LOCUS13128</name>
</gene>
<dbReference type="InterPro" id="IPR011992">
    <property type="entry name" value="EF-hand-dom_pair"/>
</dbReference>
<dbReference type="PROSITE" id="PS50222">
    <property type="entry name" value="EF_HAND_2"/>
    <property type="match status" value="2"/>
</dbReference>
<dbReference type="Proteomes" id="UP001642464">
    <property type="component" value="Unassembled WGS sequence"/>
</dbReference>
<dbReference type="PROSITE" id="PS00018">
    <property type="entry name" value="EF_HAND_1"/>
    <property type="match status" value="2"/>
</dbReference>
<dbReference type="SUPFAM" id="SSF54001">
    <property type="entry name" value="Cysteine proteinases"/>
    <property type="match status" value="1"/>
</dbReference>
<comment type="similarity">
    <text evidence="1">Belongs to the peptidase C2 family.</text>
</comment>
<dbReference type="InterPro" id="IPR022684">
    <property type="entry name" value="Calpain_cysteine_protease"/>
</dbReference>
<dbReference type="PANTHER" id="PTHR10183">
    <property type="entry name" value="CALPAIN"/>
    <property type="match status" value="1"/>
</dbReference>
<dbReference type="SMART" id="SM00230">
    <property type="entry name" value="CysPc"/>
    <property type="match status" value="1"/>
</dbReference>
<dbReference type="EMBL" id="CAXAMM010008102">
    <property type="protein sequence ID" value="CAK9016319.1"/>
    <property type="molecule type" value="Genomic_DNA"/>
</dbReference>
<evidence type="ECO:0000256" key="3">
    <source>
        <dbReference type="ARBA" id="ARBA00022801"/>
    </source>
</evidence>
<dbReference type="Pfam" id="PF13499">
    <property type="entry name" value="EF-hand_7"/>
    <property type="match status" value="1"/>
</dbReference>
<dbReference type="SMART" id="SM00054">
    <property type="entry name" value="EFh"/>
    <property type="match status" value="2"/>
</dbReference>
<feature type="active site" evidence="6">
    <location>
        <position position="683"/>
    </location>
</feature>
<sequence>MGEGSEGHEAVRSAFDRFDVDQTGSISRDELGGLLKSLSPEWDDAAIDQMLSTVDLSGDGQIQMQEFLQWIFYDDPGLFQAGELKCFCIEGCSRKDLNGHYVLEQGTKYCGRPVYYCAKTMKYLFFNRRKGKPDQWQVHPELNFRALCRLRTSKEPDSQGPWVVNHGLQDVGGKKTWVWEQEDQMSCREVDLLAEELRASAPPIIHQPLTFGKTGPLGLYRKTDQIFNDRPVYYSQKSKLYIFYQKAQVGKRADGTWGALPDRDKMNRWKRYYYVKETCPAISFSSATQGFSPITATWRTRDGEVLKWTCPDPSKCPERKVKDPDEEDLEPVPAGWKDPDFPHESSSCKSSDQDKEFKWLRAYELSRNLSGDFTATLFGEGTEPADACQGAICNCWLMAAISKLAEYPGVIESLFSPKEASLEGKYEIRLCKEFTGGKTEWTVVTIDDYLPCKYGKPIYAKFHKGKMYVALLEKAIAKLMDGDKQRGRLTFEGKGTYASFFSGGMNNFAWSMMTGLYGYTCYGPPHGEDRAQWQALENLAVTTDPSEEETEELGVLGAGATIQEVELWRCYVKFQKMSGEGPEEGWVPSYILGRRVAKRISKFPWHIYVPEPFEGSYDAKPVEEEWVWEKMMEFDKDNSLVDVSLTYRRSSAELKQDGLLVNHGYTWLHAIEVDGWRMVCLRNPWGRWEYRGPWNDLDDAWDANPAVKAACFKDNYARDDGIFWMEFDDYKYNFKSMTVMPFAVPKRALNSEDEG</sequence>
<evidence type="ECO:0000256" key="5">
    <source>
        <dbReference type="ARBA" id="ARBA00022837"/>
    </source>
</evidence>
<evidence type="ECO:0000256" key="2">
    <source>
        <dbReference type="ARBA" id="ARBA00022670"/>
    </source>
</evidence>
<feature type="region of interest" description="Disordered" evidence="7">
    <location>
        <begin position="317"/>
        <end position="350"/>
    </location>
</feature>
<keyword evidence="2 6" id="KW-0645">Protease</keyword>
<name>A0ABP0JPE0_9DINO</name>